<protein>
    <submittedName>
        <fullName evidence="2">Uncharacterized protein</fullName>
    </submittedName>
</protein>
<feature type="compositionally biased region" description="Pro residues" evidence="1">
    <location>
        <begin position="152"/>
        <end position="165"/>
    </location>
</feature>
<evidence type="ECO:0000313" key="2">
    <source>
        <dbReference type="EMBL" id="KAF4956423.1"/>
    </source>
</evidence>
<feature type="region of interest" description="Disordered" evidence="1">
    <location>
        <begin position="68"/>
        <end position="301"/>
    </location>
</feature>
<evidence type="ECO:0000256" key="1">
    <source>
        <dbReference type="SAM" id="MobiDB-lite"/>
    </source>
</evidence>
<feature type="compositionally biased region" description="Basic and acidic residues" evidence="1">
    <location>
        <begin position="238"/>
        <end position="247"/>
    </location>
</feature>
<dbReference type="OrthoDB" id="5371646at2759"/>
<feature type="compositionally biased region" description="Pro residues" evidence="1">
    <location>
        <begin position="176"/>
        <end position="188"/>
    </location>
</feature>
<organism evidence="2 3">
    <name type="scientific">Fusarium sarcochroum</name>
    <dbReference type="NCBI Taxonomy" id="1208366"/>
    <lineage>
        <taxon>Eukaryota</taxon>
        <taxon>Fungi</taxon>
        <taxon>Dikarya</taxon>
        <taxon>Ascomycota</taxon>
        <taxon>Pezizomycotina</taxon>
        <taxon>Sordariomycetes</taxon>
        <taxon>Hypocreomycetidae</taxon>
        <taxon>Hypocreales</taxon>
        <taxon>Nectriaceae</taxon>
        <taxon>Fusarium</taxon>
        <taxon>Fusarium lateritium species complex</taxon>
    </lineage>
</organism>
<feature type="compositionally biased region" description="Polar residues" evidence="1">
    <location>
        <begin position="267"/>
        <end position="284"/>
    </location>
</feature>
<reference evidence="2" key="2">
    <citation type="submission" date="2020-05" db="EMBL/GenBank/DDBJ databases">
        <authorList>
            <person name="Kim H.-S."/>
            <person name="Proctor R.H."/>
            <person name="Brown D.W."/>
        </authorList>
    </citation>
    <scope>NUCLEOTIDE SEQUENCE</scope>
    <source>
        <strain evidence="2">NRRL 20472</strain>
    </source>
</reference>
<keyword evidence="3" id="KW-1185">Reference proteome</keyword>
<gene>
    <name evidence="2" type="ORF">FSARC_11559</name>
</gene>
<sequence length="301" mass="33321">MDSFNDQEKRHLLAEIIKNSQLDTKTLEMFVKSNCIEPNWMQMQLPAGRNMAQCIQAAYSLEIQQRGTKRKASFTEPENRSSNDAQSFSSQELPTIPRTPTSSESLAILPRPPAMPLDSRSQHPQPNGPPPKKKKGRPAYAGREVTSHRPFNPRPIAPRPPPQLQPEPQSSFRPIAPAPHPVLPPLPASGPLQSISRGPNRTLPPAQQPVTGSRHSNPLGIGPMVLRRMTRRQPQGIRETRQTERVPHRPRSLSEAVIDEVKKEPTQNDGQSSIRPSIMDNYTTAGSSAPAQARQARATST</sequence>
<evidence type="ECO:0000313" key="3">
    <source>
        <dbReference type="Proteomes" id="UP000622797"/>
    </source>
</evidence>
<feature type="compositionally biased region" description="Low complexity" evidence="1">
    <location>
        <begin position="285"/>
        <end position="301"/>
    </location>
</feature>
<dbReference type="AlphaFoldDB" id="A0A8H4TEJ7"/>
<feature type="compositionally biased region" description="Polar residues" evidence="1">
    <location>
        <begin position="80"/>
        <end position="105"/>
    </location>
</feature>
<name>A0A8H4TEJ7_9HYPO</name>
<proteinExistence type="predicted"/>
<comment type="caution">
    <text evidence="2">The sequence shown here is derived from an EMBL/GenBank/DDBJ whole genome shotgun (WGS) entry which is preliminary data.</text>
</comment>
<reference evidence="2" key="1">
    <citation type="journal article" date="2020" name="BMC Genomics">
        <title>Correction to: Identification and distribution of gene clusters required for synthesis of sphingolipid metabolism inhibitors in diverse species of the filamentous fungus Fusarium.</title>
        <authorList>
            <person name="Kim H.S."/>
            <person name="Lohmar J.M."/>
            <person name="Busman M."/>
            <person name="Brown D.W."/>
            <person name="Naumann T.A."/>
            <person name="Divon H.H."/>
            <person name="Lysoe E."/>
            <person name="Uhlig S."/>
            <person name="Proctor R.H."/>
        </authorList>
    </citation>
    <scope>NUCLEOTIDE SEQUENCE</scope>
    <source>
        <strain evidence="2">NRRL 20472</strain>
    </source>
</reference>
<dbReference type="EMBL" id="JABEXW010000755">
    <property type="protein sequence ID" value="KAF4956423.1"/>
    <property type="molecule type" value="Genomic_DNA"/>
</dbReference>
<accession>A0A8H4TEJ7</accession>
<dbReference type="Proteomes" id="UP000622797">
    <property type="component" value="Unassembled WGS sequence"/>
</dbReference>